<comment type="caution">
    <text evidence="4">The sequence shown here is derived from an EMBL/GenBank/DDBJ whole genome shotgun (WGS) entry which is preliminary data.</text>
</comment>
<dbReference type="GO" id="GO:0062213">
    <property type="term" value="F:peroxynitrite isomerase activity"/>
    <property type="evidence" value="ECO:0007669"/>
    <property type="project" value="UniProtKB-UniRule"/>
</dbReference>
<keyword evidence="1" id="KW-0479">Metal-binding</keyword>
<dbReference type="EMBL" id="BOQP01000034">
    <property type="protein sequence ID" value="GIM78028.1"/>
    <property type="molecule type" value="Genomic_DNA"/>
</dbReference>
<comment type="domain">
    <text evidence="1">Forms a 10-stranded antiparallel beta-barrel structure able to accommodate a hydrophobic ligand in its interior. In fact, this fold hosts the heme group, which is located in a wide surface cleft.</text>
</comment>
<dbReference type="Pfam" id="PF08768">
    <property type="entry name" value="THAP4_heme-bd"/>
    <property type="match status" value="1"/>
</dbReference>
<dbReference type="EC" id="5.99.-.-" evidence="1"/>
<feature type="region of interest" description="Disordered" evidence="2">
    <location>
        <begin position="1"/>
        <end position="31"/>
    </location>
</feature>
<comment type="catalytic activity">
    <reaction evidence="1">
        <text>peroxynitrite = nitrate</text>
        <dbReference type="Rhea" id="RHEA:63116"/>
        <dbReference type="ChEBI" id="CHEBI:17632"/>
        <dbReference type="ChEBI" id="CHEBI:25941"/>
    </reaction>
</comment>
<evidence type="ECO:0000313" key="5">
    <source>
        <dbReference type="Proteomes" id="UP000680865"/>
    </source>
</evidence>
<comment type="similarity">
    <text evidence="1">Belongs to the nitrobindin family.</text>
</comment>
<comment type="function">
    <text evidence="1">Heme-binding protein able to scavenge peroxynitrite and to protect free L-tyrosine against peroxynitrite-mediated nitration, by acting as a peroxynitrite isomerase that converts peroxynitrite to nitrate. Therefore, this protein likely plays a role in peroxynitrite sensing and in the detoxification of reactive nitrogen and oxygen species (RNS and ROS, respectively). Is able to bind nitric oxide (NO) in vitro, but may act as a sensor of peroxynitrite levels in vivo.</text>
</comment>
<dbReference type="GO" id="GO:0046872">
    <property type="term" value="F:metal ion binding"/>
    <property type="evidence" value="ECO:0007669"/>
    <property type="project" value="UniProtKB-KW"/>
</dbReference>
<keyword evidence="1" id="KW-0408">Iron</keyword>
<feature type="binding site" description="axial binding residue" evidence="1">
    <location>
        <position position="191"/>
    </location>
    <ligand>
        <name>heme b</name>
        <dbReference type="ChEBI" id="CHEBI:60344"/>
    </ligand>
    <ligandPart>
        <name>Fe</name>
        <dbReference type="ChEBI" id="CHEBI:18248"/>
    </ligandPart>
</feature>
<evidence type="ECO:0000259" key="3">
    <source>
        <dbReference type="Pfam" id="PF08768"/>
    </source>
</evidence>
<keyword evidence="5" id="KW-1185">Reference proteome</keyword>
<proteinExistence type="inferred from homology"/>
<gene>
    <name evidence="4" type="ORF">Aco04nite_58300</name>
</gene>
<evidence type="ECO:0000313" key="4">
    <source>
        <dbReference type="EMBL" id="GIM78028.1"/>
    </source>
</evidence>
<feature type="domain" description="THAP4-like heme-binding" evidence="3">
    <location>
        <begin position="41"/>
        <end position="198"/>
    </location>
</feature>
<dbReference type="PANTHER" id="PTHR15854">
    <property type="entry name" value="THAP4 PROTEIN"/>
    <property type="match status" value="1"/>
</dbReference>
<dbReference type="InterPro" id="IPR012674">
    <property type="entry name" value="Calycin"/>
</dbReference>
<sequence length="201" mass="21882">MSSETENPLGPPPWMNAPPVEEYPFEDTHDLRKGPDLHPALLGLLPFIGLWRGRGQGGFPEPEDFNFAQEVRISHDGRPFLAYESRIWILDDDSKPTGMGEREVGFWRPVLNAEGRPTDEMEATLTTQNGVIEIYEGAATGTRLEMATAGVGHTATGLAVTGSHRLYGIVDAALLYAQELATADGPTLHPHLSARLIRVGG</sequence>
<comment type="cofactor">
    <cofactor evidence="1">
        <name>heme b</name>
        <dbReference type="ChEBI" id="CHEBI:60344"/>
    </cofactor>
    <text evidence="1">Binds 1 heme b group per subunit, that coordinates a highly solvent-exposed Fe(III) atom.</text>
</comment>
<dbReference type="AlphaFoldDB" id="A0A919W343"/>
<reference evidence="4" key="1">
    <citation type="submission" date="2021-03" db="EMBL/GenBank/DDBJ databases">
        <title>Whole genome shotgun sequence of Actinoplanes consettensis NBRC 14913.</title>
        <authorList>
            <person name="Komaki H."/>
            <person name="Tamura T."/>
        </authorList>
    </citation>
    <scope>NUCLEOTIDE SEQUENCE</scope>
    <source>
        <strain evidence="4">NBRC 14913</strain>
    </source>
</reference>
<name>A0A919W343_9ACTN</name>
<protein>
    <recommendedName>
        <fullName evidence="1">Peroxynitrite isomerase</fullName>
        <ecNumber evidence="1">5.99.-.-</ecNumber>
    </recommendedName>
    <alternativeName>
        <fullName evidence="1">Ferric nitrobindin</fullName>
        <shortName evidence="1">Nb(III)</shortName>
    </alternativeName>
</protein>
<evidence type="ECO:0000256" key="2">
    <source>
        <dbReference type="SAM" id="MobiDB-lite"/>
    </source>
</evidence>
<keyword evidence="1" id="KW-0349">Heme</keyword>
<dbReference type="InterPro" id="IPR045165">
    <property type="entry name" value="Nitrobindin"/>
</dbReference>
<dbReference type="Proteomes" id="UP000680865">
    <property type="component" value="Unassembled WGS sequence"/>
</dbReference>
<dbReference type="HAMAP" id="MF_01297">
    <property type="entry name" value="nitrobindin"/>
    <property type="match status" value="1"/>
</dbReference>
<comment type="pathway">
    <text evidence="1">Nitrogen metabolism.</text>
</comment>
<organism evidence="4 5">
    <name type="scientific">Winogradskya consettensis</name>
    <dbReference type="NCBI Taxonomy" id="113560"/>
    <lineage>
        <taxon>Bacteria</taxon>
        <taxon>Bacillati</taxon>
        <taxon>Actinomycetota</taxon>
        <taxon>Actinomycetes</taxon>
        <taxon>Micromonosporales</taxon>
        <taxon>Micromonosporaceae</taxon>
        <taxon>Winogradskya</taxon>
    </lineage>
</organism>
<keyword evidence="1" id="KW-0413">Isomerase</keyword>
<dbReference type="InterPro" id="IPR022939">
    <property type="entry name" value="Nb(III)_bact/plant"/>
</dbReference>
<dbReference type="InterPro" id="IPR014878">
    <property type="entry name" value="THAP4-like_heme-bd"/>
</dbReference>
<dbReference type="PANTHER" id="PTHR15854:SF4">
    <property type="entry name" value="PEROXYNITRITE ISOMERASE THAP4"/>
    <property type="match status" value="1"/>
</dbReference>
<dbReference type="SUPFAM" id="SSF50814">
    <property type="entry name" value="Lipocalins"/>
    <property type="match status" value="1"/>
</dbReference>
<dbReference type="GO" id="GO:0020037">
    <property type="term" value="F:heme binding"/>
    <property type="evidence" value="ECO:0007669"/>
    <property type="project" value="UniProtKB-UniRule"/>
</dbReference>
<dbReference type="Gene3D" id="2.40.128.20">
    <property type="match status" value="1"/>
</dbReference>
<accession>A0A919W343</accession>
<feature type="short sequence motif" description="GXWXGXG" evidence="1">
    <location>
        <begin position="49"/>
        <end position="55"/>
    </location>
</feature>
<comment type="caution">
    <text evidence="1">Lacks conserved residue(s) required for the propagation of feature annotation.</text>
</comment>
<evidence type="ECO:0000256" key="1">
    <source>
        <dbReference type="HAMAP-Rule" id="MF_01297"/>
    </source>
</evidence>
<dbReference type="CDD" id="cd07828">
    <property type="entry name" value="lipocalin_heme-bd-THAP4-like"/>
    <property type="match status" value="1"/>
</dbReference>